<organism evidence="7 8">
    <name type="scientific">Stegodyphus mimosarum</name>
    <name type="common">African social velvet spider</name>
    <dbReference type="NCBI Taxonomy" id="407821"/>
    <lineage>
        <taxon>Eukaryota</taxon>
        <taxon>Metazoa</taxon>
        <taxon>Ecdysozoa</taxon>
        <taxon>Arthropoda</taxon>
        <taxon>Chelicerata</taxon>
        <taxon>Arachnida</taxon>
        <taxon>Araneae</taxon>
        <taxon>Araneomorphae</taxon>
        <taxon>Entelegynae</taxon>
        <taxon>Eresoidea</taxon>
        <taxon>Eresidae</taxon>
        <taxon>Stegodyphus</taxon>
    </lineage>
</organism>
<gene>
    <name evidence="7" type="ORF">X975_13649</name>
</gene>
<evidence type="ECO:0000256" key="3">
    <source>
        <dbReference type="ARBA" id="ARBA00022989"/>
    </source>
</evidence>
<evidence type="ECO:0000313" key="8">
    <source>
        <dbReference type="Proteomes" id="UP000054359"/>
    </source>
</evidence>
<comment type="subcellular location">
    <subcellularLocation>
        <location evidence="1">Membrane</location>
        <topology evidence="1">Multi-pass membrane protein</topology>
    </subcellularLocation>
</comment>
<dbReference type="Pfam" id="PF00002">
    <property type="entry name" value="7tm_2"/>
    <property type="match status" value="1"/>
</dbReference>
<dbReference type="PROSITE" id="PS50261">
    <property type="entry name" value="G_PROTEIN_RECEP_F2_4"/>
    <property type="match status" value="1"/>
</dbReference>
<dbReference type="GO" id="GO:0005886">
    <property type="term" value="C:plasma membrane"/>
    <property type="evidence" value="ECO:0007669"/>
    <property type="project" value="TreeGrafter"/>
</dbReference>
<feature type="non-terminal residue" evidence="7">
    <location>
        <position position="70"/>
    </location>
</feature>
<evidence type="ECO:0000256" key="1">
    <source>
        <dbReference type="ARBA" id="ARBA00004141"/>
    </source>
</evidence>
<feature type="transmembrane region" description="Helical" evidence="5">
    <location>
        <begin position="42"/>
        <end position="61"/>
    </location>
</feature>
<evidence type="ECO:0000256" key="4">
    <source>
        <dbReference type="ARBA" id="ARBA00023136"/>
    </source>
</evidence>
<dbReference type="InterPro" id="IPR000832">
    <property type="entry name" value="GPCR_2_secretin-like"/>
</dbReference>
<dbReference type="Proteomes" id="UP000054359">
    <property type="component" value="Unassembled WGS sequence"/>
</dbReference>
<evidence type="ECO:0000256" key="5">
    <source>
        <dbReference type="SAM" id="Phobius"/>
    </source>
</evidence>
<keyword evidence="3 5" id="KW-1133">Transmembrane helix</keyword>
<accession>A0A087T6R0</accession>
<sequence length="70" mass="8052">MIISGLLQYVVLAAFFWMLLEGLLLYRMVILVFETKKMRLPLAYGLAYGIPFVTVLLSCLVRPEQMIRGK</sequence>
<dbReference type="InterPro" id="IPR017981">
    <property type="entry name" value="GPCR_2-like_7TM"/>
</dbReference>
<feature type="domain" description="G-protein coupled receptors family 2 profile 2" evidence="6">
    <location>
        <begin position="1"/>
        <end position="70"/>
    </location>
</feature>
<dbReference type="GO" id="GO:0007189">
    <property type="term" value="P:adenylate cyclase-activating G protein-coupled receptor signaling pathway"/>
    <property type="evidence" value="ECO:0007669"/>
    <property type="project" value="TreeGrafter"/>
</dbReference>
<protein>
    <submittedName>
        <fullName evidence="7">EGF-like module-containing mucin-like hormone receptor-like 1</fullName>
    </submittedName>
</protein>
<dbReference type="GO" id="GO:0004930">
    <property type="term" value="F:G protein-coupled receptor activity"/>
    <property type="evidence" value="ECO:0007669"/>
    <property type="project" value="InterPro"/>
</dbReference>
<dbReference type="Gene3D" id="1.20.1070.10">
    <property type="entry name" value="Rhodopsin 7-helix transmembrane proteins"/>
    <property type="match status" value="1"/>
</dbReference>
<dbReference type="EMBL" id="KK113689">
    <property type="protein sequence ID" value="KFM60799.1"/>
    <property type="molecule type" value="Genomic_DNA"/>
</dbReference>
<dbReference type="OrthoDB" id="6437426at2759"/>
<evidence type="ECO:0000259" key="6">
    <source>
        <dbReference type="PROSITE" id="PS50261"/>
    </source>
</evidence>
<keyword evidence="8" id="KW-1185">Reference proteome</keyword>
<keyword evidence="7" id="KW-0675">Receptor</keyword>
<dbReference type="GO" id="GO:0007166">
    <property type="term" value="P:cell surface receptor signaling pathway"/>
    <property type="evidence" value="ECO:0007669"/>
    <property type="project" value="InterPro"/>
</dbReference>
<name>A0A087T6R0_STEMI</name>
<keyword evidence="2 5" id="KW-0812">Transmembrane</keyword>
<dbReference type="PANTHER" id="PTHR12011">
    <property type="entry name" value="ADHESION G-PROTEIN COUPLED RECEPTOR"/>
    <property type="match status" value="1"/>
</dbReference>
<dbReference type="PANTHER" id="PTHR12011:SF433">
    <property type="entry name" value="ADHESION G PROTEIN-COUPLED RECEPTOR E1-LIKE-RELATED"/>
    <property type="match status" value="1"/>
</dbReference>
<reference evidence="7 8" key="1">
    <citation type="submission" date="2013-11" db="EMBL/GenBank/DDBJ databases">
        <title>Genome sequencing of Stegodyphus mimosarum.</title>
        <authorList>
            <person name="Bechsgaard J."/>
        </authorList>
    </citation>
    <scope>NUCLEOTIDE SEQUENCE [LARGE SCALE GENOMIC DNA]</scope>
</reference>
<evidence type="ECO:0000256" key="2">
    <source>
        <dbReference type="ARBA" id="ARBA00022692"/>
    </source>
</evidence>
<dbReference type="STRING" id="407821.A0A087T6R0"/>
<proteinExistence type="predicted"/>
<dbReference type="AlphaFoldDB" id="A0A087T6R0"/>
<evidence type="ECO:0000313" key="7">
    <source>
        <dbReference type="EMBL" id="KFM60799.1"/>
    </source>
</evidence>
<feature type="transmembrane region" description="Helical" evidence="5">
    <location>
        <begin position="7"/>
        <end position="30"/>
    </location>
</feature>
<keyword evidence="4 5" id="KW-0472">Membrane</keyword>